<evidence type="ECO:0000256" key="4">
    <source>
        <dbReference type="PIRSR" id="PIRSR637359-3"/>
    </source>
</evidence>
<dbReference type="GO" id="GO:0008467">
    <property type="term" value="F:[heparan sulfate]-glucosamine 3-sulfotransferase activity"/>
    <property type="evidence" value="ECO:0007669"/>
    <property type="project" value="TreeGrafter"/>
</dbReference>
<dbReference type="PANTHER" id="PTHR10605:SF72">
    <property type="entry name" value="HEPARAN SULFATE 3-O SULFOTRANSFERASE-B, ISOFORM A"/>
    <property type="match status" value="1"/>
</dbReference>
<keyword evidence="2" id="KW-0325">Glycoprotein</keyword>
<protein>
    <recommendedName>
        <fullName evidence="5">Sulfotransferase</fullName>
        <ecNumber evidence="5">2.8.2.-</ecNumber>
    </recommendedName>
</protein>
<accession>E4YEB3</accession>
<dbReference type="PANTHER" id="PTHR10605">
    <property type="entry name" value="HEPARAN SULFATE SULFOTRANSFERASE"/>
    <property type="match status" value="1"/>
</dbReference>
<dbReference type="InterPro" id="IPR037359">
    <property type="entry name" value="NST/OST"/>
</dbReference>
<evidence type="ECO:0000313" key="7">
    <source>
        <dbReference type="EMBL" id="CBY33863.1"/>
    </source>
</evidence>
<name>E4YEB3_OIKDI</name>
<dbReference type="InterPro" id="IPR027417">
    <property type="entry name" value="P-loop_NTPase"/>
</dbReference>
<evidence type="ECO:0000256" key="3">
    <source>
        <dbReference type="PIRSR" id="PIRSR637359-2"/>
    </source>
</evidence>
<dbReference type="EC" id="2.8.2.-" evidence="5"/>
<evidence type="ECO:0000259" key="6">
    <source>
        <dbReference type="Pfam" id="PF00685"/>
    </source>
</evidence>
<dbReference type="InterPro" id="IPR000863">
    <property type="entry name" value="Sulfotransferase_dom"/>
</dbReference>
<dbReference type="Proteomes" id="UP000011014">
    <property type="component" value="Unassembled WGS sequence"/>
</dbReference>
<dbReference type="Pfam" id="PF00685">
    <property type="entry name" value="Sulfotransfer_1"/>
    <property type="match status" value="1"/>
</dbReference>
<feature type="domain" description="Sulfotransferase" evidence="6">
    <location>
        <begin position="83"/>
        <end position="150"/>
    </location>
</feature>
<gene>
    <name evidence="7" type="ORF">GSOID_T00021818001</name>
</gene>
<reference evidence="7" key="1">
    <citation type="journal article" date="2010" name="Science">
        <title>Plasticity of animal genome architecture unmasked by rapid evolution of a pelagic tunicate.</title>
        <authorList>
            <person name="Denoeud F."/>
            <person name="Henriet S."/>
            <person name="Mungpakdee S."/>
            <person name="Aury J.M."/>
            <person name="Da Silva C."/>
            <person name="Brinkmann H."/>
            <person name="Mikhaleva J."/>
            <person name="Olsen L.C."/>
            <person name="Jubin C."/>
            <person name="Canestro C."/>
            <person name="Bouquet J.M."/>
            <person name="Danks G."/>
            <person name="Poulain J."/>
            <person name="Campsteijn C."/>
            <person name="Adamski M."/>
            <person name="Cross I."/>
            <person name="Yadetie F."/>
            <person name="Muffato M."/>
            <person name="Louis A."/>
            <person name="Butcher S."/>
            <person name="Tsagkogeorga G."/>
            <person name="Konrad A."/>
            <person name="Singh S."/>
            <person name="Jensen M.F."/>
            <person name="Cong E.H."/>
            <person name="Eikeseth-Otteraa H."/>
            <person name="Noel B."/>
            <person name="Anthouard V."/>
            <person name="Porcel B.M."/>
            <person name="Kachouri-Lafond R."/>
            <person name="Nishino A."/>
            <person name="Ugolini M."/>
            <person name="Chourrout P."/>
            <person name="Nishida H."/>
            <person name="Aasland R."/>
            <person name="Huzurbazar S."/>
            <person name="Westhof E."/>
            <person name="Delsuc F."/>
            <person name="Lehrach H."/>
            <person name="Reinhardt R."/>
            <person name="Weissenbach J."/>
            <person name="Roy S.W."/>
            <person name="Artiguenave F."/>
            <person name="Postlethwait J.H."/>
            <person name="Manak J.R."/>
            <person name="Thompson E.M."/>
            <person name="Jaillon O."/>
            <person name="Du Pasquier L."/>
            <person name="Boudinot P."/>
            <person name="Liberles D.A."/>
            <person name="Volff J.N."/>
            <person name="Philippe H."/>
            <person name="Lenhard B."/>
            <person name="Roest Crollius H."/>
            <person name="Wincker P."/>
            <person name="Chourrout D."/>
        </authorList>
    </citation>
    <scope>NUCLEOTIDE SEQUENCE [LARGE SCALE GENOMIC DNA]</scope>
</reference>
<evidence type="ECO:0000256" key="1">
    <source>
        <dbReference type="ARBA" id="ARBA00022679"/>
    </source>
</evidence>
<proteinExistence type="inferred from homology"/>
<organism evidence="7">
    <name type="scientific">Oikopleura dioica</name>
    <name type="common">Tunicate</name>
    <dbReference type="NCBI Taxonomy" id="34765"/>
    <lineage>
        <taxon>Eukaryota</taxon>
        <taxon>Metazoa</taxon>
        <taxon>Chordata</taxon>
        <taxon>Tunicata</taxon>
        <taxon>Appendicularia</taxon>
        <taxon>Copelata</taxon>
        <taxon>Oikopleuridae</taxon>
        <taxon>Oikopleura</taxon>
    </lineage>
</organism>
<dbReference type="SUPFAM" id="SSF52540">
    <property type="entry name" value="P-loop containing nucleoside triphosphate hydrolases"/>
    <property type="match status" value="1"/>
</dbReference>
<comment type="similarity">
    <text evidence="5">Belongs to the sulfotransferase 1 family.</text>
</comment>
<dbReference type="AlphaFoldDB" id="E4YEB3"/>
<feature type="disulfide bond" evidence="4">
    <location>
        <begin position="147"/>
        <end position="161"/>
    </location>
</feature>
<sequence>MGFDWYLDQMPYSYADEVTYEKTPDYFDRPFVPERMAQMNDSVKPDELSPEEIRTLVKDYYSRWDAPPSERVYPLRIPDVLLTGGLYPLHIAQYARYLKLENMLFLDASELTENPGKVMRKVAQFTGVEELITEDNFYFDAEKGFYCMRPPREVSERGDFCLTSSKGRVQNLENMIVVGIMTGTSVDGVVKLMNIHDKL</sequence>
<feature type="binding site" evidence="3">
    <location>
        <position position="146"/>
    </location>
    <ligand>
        <name>3'-phosphoadenylyl sulfate</name>
        <dbReference type="ChEBI" id="CHEBI:58339"/>
    </ligand>
</feature>
<evidence type="ECO:0000256" key="5">
    <source>
        <dbReference type="RuleBase" id="RU361155"/>
    </source>
</evidence>
<dbReference type="Gene3D" id="3.40.50.300">
    <property type="entry name" value="P-loop containing nucleotide triphosphate hydrolases"/>
    <property type="match status" value="2"/>
</dbReference>
<keyword evidence="4" id="KW-1015">Disulfide bond</keyword>
<dbReference type="EMBL" id="FN654454">
    <property type="protein sequence ID" value="CBY33863.1"/>
    <property type="molecule type" value="Genomic_DNA"/>
</dbReference>
<keyword evidence="1 5" id="KW-0808">Transferase</keyword>
<evidence type="ECO:0000256" key="2">
    <source>
        <dbReference type="ARBA" id="ARBA00023180"/>
    </source>
</evidence>